<accession>A0A3B4EJK0</accession>
<dbReference type="Proteomes" id="UP001501920">
    <property type="component" value="Chromosome 24"/>
</dbReference>
<dbReference type="AlphaFoldDB" id="A0A3B4EJK0"/>
<feature type="compositionally biased region" description="Basic and acidic residues" evidence="2">
    <location>
        <begin position="602"/>
        <end position="618"/>
    </location>
</feature>
<proteinExistence type="predicted"/>
<evidence type="ECO:0000256" key="1">
    <source>
        <dbReference type="SAM" id="Coils"/>
    </source>
</evidence>
<dbReference type="STRING" id="42514.ENSPNAP00000035943"/>
<reference evidence="3" key="2">
    <citation type="submission" date="2025-08" db="UniProtKB">
        <authorList>
            <consortium name="Ensembl"/>
        </authorList>
    </citation>
    <scope>IDENTIFICATION</scope>
</reference>
<organism evidence="3 4">
    <name type="scientific">Pygocentrus nattereri</name>
    <name type="common">Red-bellied piranha</name>
    <dbReference type="NCBI Taxonomy" id="42514"/>
    <lineage>
        <taxon>Eukaryota</taxon>
        <taxon>Metazoa</taxon>
        <taxon>Chordata</taxon>
        <taxon>Craniata</taxon>
        <taxon>Vertebrata</taxon>
        <taxon>Euteleostomi</taxon>
        <taxon>Actinopterygii</taxon>
        <taxon>Neopterygii</taxon>
        <taxon>Teleostei</taxon>
        <taxon>Ostariophysi</taxon>
        <taxon>Characiformes</taxon>
        <taxon>Characoidei</taxon>
        <taxon>Pygocentrus</taxon>
    </lineage>
</organism>
<name>A0A3B4EJK0_PYGNA</name>
<keyword evidence="4" id="KW-1185">Reference proteome</keyword>
<dbReference type="GeneTree" id="ENSGT01120000276114"/>
<evidence type="ECO:0000313" key="4">
    <source>
        <dbReference type="Proteomes" id="UP001501920"/>
    </source>
</evidence>
<reference evidence="3 4" key="1">
    <citation type="submission" date="2020-10" db="EMBL/GenBank/DDBJ databases">
        <title>Pygocentrus nattereri (red-bellied piranha) genome, fPygNat1, primary haplotype.</title>
        <authorList>
            <person name="Myers G."/>
            <person name="Meyer A."/>
            <person name="Karagic N."/>
            <person name="Pippel M."/>
            <person name="Winkler S."/>
            <person name="Tracey A."/>
            <person name="Wood J."/>
            <person name="Formenti G."/>
            <person name="Howe K."/>
            <person name="Fedrigo O."/>
            <person name="Jarvis E.D."/>
        </authorList>
    </citation>
    <scope>NUCLEOTIDE SEQUENCE [LARGE SCALE GENOMIC DNA]</scope>
</reference>
<feature type="coiled-coil region" evidence="1">
    <location>
        <begin position="139"/>
        <end position="186"/>
    </location>
</feature>
<dbReference type="OMA" id="ESIYVRH"/>
<evidence type="ECO:0000313" key="3">
    <source>
        <dbReference type="Ensembl" id="ENSPNAP00000035943.2"/>
    </source>
</evidence>
<dbReference type="Ensembl" id="ENSPNAT00000039599.2">
    <property type="protein sequence ID" value="ENSPNAP00000035943.2"/>
    <property type="gene ID" value="ENSPNAG00000026343.2"/>
</dbReference>
<sequence length="710" mass="84564">MDLLYPKISETSLWEQEAAPLFPQAGEQEEEYEKQQWEERTSEESIKIVKIRKDVQFVNEGREGLQTFIEEKLVEEGDGDRLQKVVITKQRTQDEDMFEEHTEGDFVEKMIRRVKIVEEIQEVVIEEGQKSSKENIKGLEKRLLEVESIEQRLQDVEDLKVRLQEVEMLEQKLQEQEEQLRDEYDVWYILLDRRSLVSAADLIEMAKRKETIKLLEEEPLQKVSPIHVRDVWHILLELLPRSQWATHLPRAPSVEEIVKAPVAAEERRWEEEMRLQEEKRRSSQMRITTQYSFPEGREEQPETDERDDWFYLLDASPKESMFGRTLEVYEETTKEKVRLVEEQRSFIKIEMPFEMVSRLPDELQESDRWFLLFDQIPFEKRSIPSGKDIHQNTLFSTDRRMKIEEVWRVKEEEKKRQQEQKMLLDETVPPREVKAMLPEHSAEELEVSESWFAEERRLKELQEKRIREEERRKCEAEEKRKREAEEKRVRITMQREVPEIEEGEDWFILFQTPFIMKVAEKADEEQLRKLEEWKKRVKVENRRKGAVIQEKRAASRDIMDDWFILLDTSLKDLDLRPPPSLPSPVISPVVVPKSRPVPKPLLEPKIRPEPKPRPEPRPRPVLPADQPLTSTPTAQPVPIPRPTYLDKSLNRLDITQESEDESVSVLIRKVRHSVSSILNIPTVYLVYILKHLLFTNASPFAFLFLLYDRE</sequence>
<keyword evidence="1" id="KW-0175">Coiled coil</keyword>
<feature type="region of interest" description="Disordered" evidence="2">
    <location>
        <begin position="597"/>
        <end position="642"/>
    </location>
</feature>
<reference evidence="3" key="3">
    <citation type="submission" date="2025-09" db="UniProtKB">
        <authorList>
            <consortium name="Ensembl"/>
        </authorList>
    </citation>
    <scope>IDENTIFICATION</scope>
</reference>
<evidence type="ECO:0000256" key="2">
    <source>
        <dbReference type="SAM" id="MobiDB-lite"/>
    </source>
</evidence>
<feature type="coiled-coil region" evidence="1">
    <location>
        <begin position="452"/>
        <end position="536"/>
    </location>
</feature>
<protein>
    <submittedName>
        <fullName evidence="3">Uncharacterized protein</fullName>
    </submittedName>
</protein>
<dbReference type="OrthoDB" id="6589456at2759"/>